<protein>
    <submittedName>
        <fullName evidence="10">Outer membrane protein C</fullName>
    </submittedName>
</protein>
<evidence type="ECO:0000256" key="9">
    <source>
        <dbReference type="SAM" id="SignalP"/>
    </source>
</evidence>
<keyword evidence="7" id="KW-0998">Cell outer membrane</keyword>
<dbReference type="InterPro" id="IPR023614">
    <property type="entry name" value="Porin_dom_sf"/>
</dbReference>
<dbReference type="EMBL" id="CP006664">
    <property type="protein sequence ID" value="AIJ08903.1"/>
    <property type="molecule type" value="Genomic_DNA"/>
</dbReference>
<proteinExistence type="inferred from homology"/>
<comment type="subcellular location">
    <subcellularLocation>
        <location evidence="1">Cell outer membrane</location>
        <topology evidence="1">Multi-pass membrane protein</topology>
    </subcellularLocation>
</comment>
<keyword evidence="4" id="KW-0812">Transmembrane</keyword>
<evidence type="ECO:0000256" key="8">
    <source>
        <dbReference type="SAM" id="MobiDB-lite"/>
    </source>
</evidence>
<evidence type="ECO:0000256" key="7">
    <source>
        <dbReference type="ARBA" id="ARBA00023237"/>
    </source>
</evidence>
<dbReference type="GO" id="GO:0009279">
    <property type="term" value="C:cell outer membrane"/>
    <property type="evidence" value="ECO:0007669"/>
    <property type="project" value="UniProtKB-SubCell"/>
</dbReference>
<evidence type="ECO:0000256" key="1">
    <source>
        <dbReference type="ARBA" id="ARBA00004571"/>
    </source>
</evidence>
<evidence type="ECO:0000313" key="11">
    <source>
        <dbReference type="Proteomes" id="UP000028681"/>
    </source>
</evidence>
<evidence type="ECO:0000256" key="5">
    <source>
        <dbReference type="ARBA" id="ARBA00022729"/>
    </source>
</evidence>
<feature type="region of interest" description="Disordered" evidence="8">
    <location>
        <begin position="175"/>
        <end position="197"/>
    </location>
</feature>
<feature type="chain" id="PRO_5001714708" evidence="9">
    <location>
        <begin position="22"/>
        <end position="375"/>
    </location>
</feature>
<gene>
    <name evidence="10" type="ORF">ETEE_2462</name>
</gene>
<dbReference type="GeneID" id="33940042"/>
<dbReference type="HOGENOM" id="CLU_058202_1_2_6"/>
<dbReference type="SUPFAM" id="SSF56935">
    <property type="entry name" value="Porins"/>
    <property type="match status" value="1"/>
</dbReference>
<keyword evidence="3" id="KW-1134">Transmembrane beta strand</keyword>
<dbReference type="GO" id="GO:0034220">
    <property type="term" value="P:monoatomic ion transmembrane transport"/>
    <property type="evidence" value="ECO:0007669"/>
    <property type="project" value="InterPro"/>
</dbReference>
<comment type="similarity">
    <text evidence="2">Belongs to the Gram-negative porin family.</text>
</comment>
<dbReference type="AlphaFoldDB" id="A0A076LQQ6"/>
<evidence type="ECO:0000256" key="2">
    <source>
        <dbReference type="ARBA" id="ARBA00007539"/>
    </source>
</evidence>
<keyword evidence="6" id="KW-0472">Membrane</keyword>
<name>A0A076LQQ6_9GAMM</name>
<dbReference type="Gene3D" id="2.40.160.10">
    <property type="entry name" value="Porin"/>
    <property type="match status" value="1"/>
</dbReference>
<dbReference type="InterPro" id="IPR050298">
    <property type="entry name" value="Gram-neg_bact_OMP"/>
</dbReference>
<evidence type="ECO:0000256" key="3">
    <source>
        <dbReference type="ARBA" id="ARBA00022452"/>
    </source>
</evidence>
<reference evidence="10 11" key="1">
    <citation type="journal article" date="2012" name="PLoS ONE">
        <title>Edwardsiella comparative phylogenomics reveal the new intra/inter-species taxonomic relationships, virulence evolution and niche adaptation mechanisms.</title>
        <authorList>
            <person name="Yang M."/>
            <person name="Lv Y."/>
            <person name="Xiao J."/>
            <person name="Wu H."/>
            <person name="Zheng H."/>
            <person name="Liu Q."/>
            <person name="Zhang Y."/>
            <person name="Wang Q."/>
        </authorList>
    </citation>
    <scope>NUCLEOTIDE SEQUENCE [LARGE SCALE GENOMIC DNA]</scope>
    <source>
        <strain evidence="11">080813</strain>
    </source>
</reference>
<organism evidence="10 11">
    <name type="scientific">Edwardsiella anguillarum ET080813</name>
    <dbReference type="NCBI Taxonomy" id="667120"/>
    <lineage>
        <taxon>Bacteria</taxon>
        <taxon>Pseudomonadati</taxon>
        <taxon>Pseudomonadota</taxon>
        <taxon>Gammaproteobacteria</taxon>
        <taxon>Enterobacterales</taxon>
        <taxon>Hafniaceae</taxon>
        <taxon>Edwardsiella</taxon>
    </lineage>
</organism>
<dbReference type="PANTHER" id="PTHR34501:SF8">
    <property type="entry name" value="OUTER MEMBRANE PORIN N-RELATED"/>
    <property type="match status" value="1"/>
</dbReference>
<dbReference type="PRINTS" id="PR00183">
    <property type="entry name" value="ECOLIPORIN"/>
</dbReference>
<accession>A0A076LQQ6</accession>
<dbReference type="InterPro" id="IPR001702">
    <property type="entry name" value="Porin_Gram-ve"/>
</dbReference>
<dbReference type="RefSeq" id="WP_034163189.1">
    <property type="nucleotide sequence ID" value="NZ_CP006664.1"/>
</dbReference>
<dbReference type="InterPro" id="IPR033900">
    <property type="entry name" value="Gram_neg_porin_domain"/>
</dbReference>
<evidence type="ECO:0000256" key="4">
    <source>
        <dbReference type="ARBA" id="ARBA00022692"/>
    </source>
</evidence>
<dbReference type="PANTHER" id="PTHR34501">
    <property type="entry name" value="PROTEIN YDDL-RELATED"/>
    <property type="match status" value="1"/>
</dbReference>
<keyword evidence="5 9" id="KW-0732">Signal</keyword>
<dbReference type="GO" id="GO:0015288">
    <property type="term" value="F:porin activity"/>
    <property type="evidence" value="ECO:0007669"/>
    <property type="project" value="InterPro"/>
</dbReference>
<feature type="signal peptide" evidence="9">
    <location>
        <begin position="1"/>
        <end position="21"/>
    </location>
</feature>
<dbReference type="InterPro" id="IPR001897">
    <property type="entry name" value="Porin_gammaproteobac"/>
</dbReference>
<evidence type="ECO:0000313" key="10">
    <source>
        <dbReference type="EMBL" id="AIJ08903.1"/>
    </source>
</evidence>
<dbReference type="CDD" id="cd00342">
    <property type="entry name" value="gram_neg_porins"/>
    <property type="match status" value="1"/>
</dbReference>
<dbReference type="Proteomes" id="UP000028681">
    <property type="component" value="Chromosome"/>
</dbReference>
<dbReference type="KEGG" id="ete:ETEE_2462"/>
<dbReference type="PRINTS" id="PR00182">
    <property type="entry name" value="ECOLNEIPORIN"/>
</dbReference>
<sequence length="375" mass="40967">MKYKYLAVVIPALVAAGVAHGAEVYNKNGNKVDIYGRLAGEFYSGDGAGDDSYARIGFKGETQVNSMLTGYARWEFQAKASRNESAPESYTRLGFVGLNIAQFGSLDYGRNNGVLKGVEDFTNVFPVYGGDSYTKTDNYMTGRANNLLTYRNRDFFGQIEGLNITLQYQGKNEGTIKDSDIQSGTGNRGDASARRDNGDGAGIAATYELPFGIALAAAYSSSDRTTAQSSGTQGSARGEHAEAWTFAAKYDANNIYLAAMYAETRNMTPFNKNNLIAKKTQNFEAVAQYQFDFGLRPSLGYVLSRGLNLNSDNAAQKNASGSLVNYISVGTEFALNKNMVTYIEYKMNLLKDNEFSSYNNIDTDNQLGVGIQYNF</sequence>
<dbReference type="Pfam" id="PF00267">
    <property type="entry name" value="Porin_1"/>
    <property type="match status" value="1"/>
</dbReference>
<evidence type="ECO:0000256" key="6">
    <source>
        <dbReference type="ARBA" id="ARBA00023136"/>
    </source>
</evidence>